<evidence type="ECO:0000313" key="2">
    <source>
        <dbReference type="EMBL" id="PSF39075.1"/>
    </source>
</evidence>
<keyword evidence="3" id="KW-1185">Reference proteome</keyword>
<dbReference type="PANTHER" id="PTHR34107">
    <property type="entry name" value="SLL0198 PROTEIN-RELATED"/>
    <property type="match status" value="1"/>
</dbReference>
<sequence>MTATTRKQLFTFEEYCTYDDGTENRYELVNGSLEQMNPPTFRHLLIAKLLERTFDAEIKQMNLPLICLREAGVRTGWRKSRLMDVSVHDSEQVTECLDQSAIDQIPPILAVEIVSPDSIKRDYRFKRSEYAALEIPEYWIVDPLKNQVSILILNEGLYEETIYTGEQKIVSSVFPNLSLSVREILSV</sequence>
<dbReference type="InterPro" id="IPR012296">
    <property type="entry name" value="Nuclease_put_TT1808"/>
</dbReference>
<dbReference type="EMBL" id="PXOH01000002">
    <property type="protein sequence ID" value="PSF39075.1"/>
    <property type="molecule type" value="Genomic_DNA"/>
</dbReference>
<dbReference type="PANTHER" id="PTHR34107:SF2">
    <property type="entry name" value="SLL0888 PROTEIN"/>
    <property type="match status" value="1"/>
</dbReference>
<dbReference type="OrthoDB" id="428427at2"/>
<evidence type="ECO:0000259" key="1">
    <source>
        <dbReference type="Pfam" id="PF05685"/>
    </source>
</evidence>
<dbReference type="Gene3D" id="3.90.1570.10">
    <property type="entry name" value="tt1808, chain A"/>
    <property type="match status" value="1"/>
</dbReference>
<dbReference type="Pfam" id="PF05685">
    <property type="entry name" value="Uma2"/>
    <property type="match status" value="1"/>
</dbReference>
<organism evidence="2 3">
    <name type="scientific">Aphanothece hegewaldii CCALA 016</name>
    <dbReference type="NCBI Taxonomy" id="2107694"/>
    <lineage>
        <taxon>Bacteria</taxon>
        <taxon>Bacillati</taxon>
        <taxon>Cyanobacteriota</taxon>
        <taxon>Cyanophyceae</taxon>
        <taxon>Oscillatoriophycideae</taxon>
        <taxon>Chroococcales</taxon>
        <taxon>Aphanothecaceae</taxon>
        <taxon>Aphanothece</taxon>
    </lineage>
</organism>
<reference evidence="2 3" key="2">
    <citation type="submission" date="2018-03" db="EMBL/GenBank/DDBJ databases">
        <authorList>
            <person name="Keele B.F."/>
        </authorList>
    </citation>
    <scope>NUCLEOTIDE SEQUENCE [LARGE SCALE GENOMIC DNA]</scope>
    <source>
        <strain evidence="2 3">CCALA 016</strain>
    </source>
</reference>
<dbReference type="Proteomes" id="UP000239001">
    <property type="component" value="Unassembled WGS sequence"/>
</dbReference>
<protein>
    <recommendedName>
        <fullName evidence="1">Putative restriction endonuclease domain-containing protein</fullName>
    </recommendedName>
</protein>
<gene>
    <name evidence="2" type="ORF">C7H19_03210</name>
</gene>
<dbReference type="SUPFAM" id="SSF52980">
    <property type="entry name" value="Restriction endonuclease-like"/>
    <property type="match status" value="1"/>
</dbReference>
<reference evidence="2 3" key="1">
    <citation type="submission" date="2018-03" db="EMBL/GenBank/DDBJ databases">
        <title>The ancient ancestry and fast evolution of plastids.</title>
        <authorList>
            <person name="Moore K.R."/>
            <person name="Magnabosco C."/>
            <person name="Momper L."/>
            <person name="Gold D.A."/>
            <person name="Bosak T."/>
            <person name="Fournier G.P."/>
        </authorList>
    </citation>
    <scope>NUCLEOTIDE SEQUENCE [LARGE SCALE GENOMIC DNA]</scope>
    <source>
        <strain evidence="2 3">CCALA 016</strain>
    </source>
</reference>
<name>A0A2T1M2V7_9CHRO</name>
<dbReference type="CDD" id="cd06260">
    <property type="entry name" value="DUF820-like"/>
    <property type="match status" value="1"/>
</dbReference>
<comment type="caution">
    <text evidence="2">The sequence shown here is derived from an EMBL/GenBank/DDBJ whole genome shotgun (WGS) entry which is preliminary data.</text>
</comment>
<dbReference type="RefSeq" id="WP_106455439.1">
    <property type="nucleotide sequence ID" value="NZ_PXOH01000002.1"/>
</dbReference>
<feature type="domain" description="Putative restriction endonuclease" evidence="1">
    <location>
        <begin position="12"/>
        <end position="181"/>
    </location>
</feature>
<dbReference type="InterPro" id="IPR008538">
    <property type="entry name" value="Uma2"/>
</dbReference>
<accession>A0A2T1M2V7</accession>
<dbReference type="InterPro" id="IPR011335">
    <property type="entry name" value="Restrct_endonuc-II-like"/>
</dbReference>
<proteinExistence type="predicted"/>
<dbReference type="AlphaFoldDB" id="A0A2T1M2V7"/>
<evidence type="ECO:0000313" key="3">
    <source>
        <dbReference type="Proteomes" id="UP000239001"/>
    </source>
</evidence>